<dbReference type="KEGG" id="ppp:112292662"/>
<feature type="compositionally biased region" description="Basic and acidic residues" evidence="2">
    <location>
        <begin position="197"/>
        <end position="208"/>
    </location>
</feature>
<feature type="compositionally biased region" description="Basic and acidic residues" evidence="2">
    <location>
        <begin position="252"/>
        <end position="268"/>
    </location>
</feature>
<dbReference type="EnsemblPlants" id="Pp3c15_13390V3.1">
    <property type="protein sequence ID" value="Pp3c15_13390V3.1"/>
    <property type="gene ID" value="Pp3c15_13390"/>
</dbReference>
<name>A0A2K1JD20_PHYPA</name>
<reference evidence="4 6" key="2">
    <citation type="journal article" date="2018" name="Plant J.">
        <title>The Physcomitrella patens chromosome-scale assembly reveals moss genome structure and evolution.</title>
        <authorList>
            <person name="Lang D."/>
            <person name="Ullrich K.K."/>
            <person name="Murat F."/>
            <person name="Fuchs J."/>
            <person name="Jenkins J."/>
            <person name="Haas F.B."/>
            <person name="Piednoel M."/>
            <person name="Gundlach H."/>
            <person name="Van Bel M."/>
            <person name="Meyberg R."/>
            <person name="Vives C."/>
            <person name="Morata J."/>
            <person name="Symeonidi A."/>
            <person name="Hiss M."/>
            <person name="Muchero W."/>
            <person name="Kamisugi Y."/>
            <person name="Saleh O."/>
            <person name="Blanc G."/>
            <person name="Decker E.L."/>
            <person name="van Gessel N."/>
            <person name="Grimwood J."/>
            <person name="Hayes R.D."/>
            <person name="Graham S.W."/>
            <person name="Gunter L.E."/>
            <person name="McDaniel S.F."/>
            <person name="Hoernstein S.N.W."/>
            <person name="Larsson A."/>
            <person name="Li F.W."/>
            <person name="Perroud P.F."/>
            <person name="Phillips J."/>
            <person name="Ranjan P."/>
            <person name="Rokshar D.S."/>
            <person name="Rothfels C.J."/>
            <person name="Schneider L."/>
            <person name="Shu S."/>
            <person name="Stevenson D.W."/>
            <person name="Thummler F."/>
            <person name="Tillich M."/>
            <person name="Villarreal Aguilar J.C."/>
            <person name="Widiez T."/>
            <person name="Wong G.K."/>
            <person name="Wymore A."/>
            <person name="Zhang Y."/>
            <person name="Zimmer A.D."/>
            <person name="Quatrano R.S."/>
            <person name="Mayer K.F.X."/>
            <person name="Goodstein D."/>
            <person name="Casacuberta J.M."/>
            <person name="Vandepoele K."/>
            <person name="Reski R."/>
            <person name="Cuming A.C."/>
            <person name="Tuskan G.A."/>
            <person name="Maumus F."/>
            <person name="Salse J."/>
            <person name="Schmutz J."/>
            <person name="Rensing S.A."/>
        </authorList>
    </citation>
    <scope>NUCLEOTIDE SEQUENCE [LARGE SCALE GENOMIC DNA]</scope>
    <source>
        <strain evidence="5 6">cv. Gransden 2004</strain>
    </source>
</reference>
<keyword evidence="3" id="KW-1133">Transmembrane helix</keyword>
<feature type="compositionally biased region" description="Acidic residues" evidence="2">
    <location>
        <begin position="155"/>
        <end position="170"/>
    </location>
</feature>
<dbReference type="STRING" id="3218.A0A2K1JD20"/>
<feature type="transmembrane region" description="Helical" evidence="3">
    <location>
        <begin position="105"/>
        <end position="125"/>
    </location>
</feature>
<evidence type="ECO:0000256" key="1">
    <source>
        <dbReference type="SAM" id="Coils"/>
    </source>
</evidence>
<organism evidence="4">
    <name type="scientific">Physcomitrium patens</name>
    <name type="common">Spreading-leaved earth moss</name>
    <name type="synonym">Physcomitrella patens</name>
    <dbReference type="NCBI Taxonomy" id="3218"/>
    <lineage>
        <taxon>Eukaryota</taxon>
        <taxon>Viridiplantae</taxon>
        <taxon>Streptophyta</taxon>
        <taxon>Embryophyta</taxon>
        <taxon>Bryophyta</taxon>
        <taxon>Bryophytina</taxon>
        <taxon>Bryopsida</taxon>
        <taxon>Funariidae</taxon>
        <taxon>Funariales</taxon>
        <taxon>Funariaceae</taxon>
        <taxon>Physcomitrium</taxon>
    </lineage>
</organism>
<dbReference type="EMBL" id="ABEU02000015">
    <property type="protein sequence ID" value="PNR39421.1"/>
    <property type="molecule type" value="Genomic_DNA"/>
</dbReference>
<evidence type="ECO:0000313" key="6">
    <source>
        <dbReference type="Proteomes" id="UP000006727"/>
    </source>
</evidence>
<dbReference type="AlphaFoldDB" id="A0A2K1JD20"/>
<dbReference type="GeneID" id="112292662"/>
<dbReference type="EnsemblPlants" id="Pp3c15_13390V3.2">
    <property type="protein sequence ID" value="Pp3c15_13390V3.2"/>
    <property type="gene ID" value="Pp3c15_13390"/>
</dbReference>
<feature type="coiled-coil region" evidence="1">
    <location>
        <begin position="535"/>
        <end position="639"/>
    </location>
</feature>
<protein>
    <recommendedName>
        <fullName evidence="7">SLH domain-containing protein</fullName>
    </recommendedName>
</protein>
<evidence type="ECO:0000256" key="2">
    <source>
        <dbReference type="SAM" id="MobiDB-lite"/>
    </source>
</evidence>
<evidence type="ECO:0000256" key="3">
    <source>
        <dbReference type="SAM" id="Phobius"/>
    </source>
</evidence>
<evidence type="ECO:0000313" key="5">
    <source>
        <dbReference type="EnsemblPlants" id="Pp3c15_13390V3.1"/>
    </source>
</evidence>
<reference evidence="5" key="3">
    <citation type="submission" date="2020-12" db="UniProtKB">
        <authorList>
            <consortium name="EnsemblPlants"/>
        </authorList>
    </citation>
    <scope>IDENTIFICATION</scope>
</reference>
<dbReference type="OrthoDB" id="2020668at2759"/>
<evidence type="ECO:0000313" key="4">
    <source>
        <dbReference type="EMBL" id="PNR39421.1"/>
    </source>
</evidence>
<feature type="compositionally biased region" description="Acidic residues" evidence="2">
    <location>
        <begin position="209"/>
        <end position="225"/>
    </location>
</feature>
<sequence>MAWTLGVFPVPAAWRVPGRVERGFRCLGVPVFRRNSDGFWSLRCSADGSGGESVVLEEKKDVAVHAGSSSSHLNAADVLLADDKFRGWYGVEEEQKEKGTLRMGVMQVATGFVLALGFSLLYYVWCQKQGRKVIPTLPTFTQIQLPSFSKRSPQELEEVHDENVVEDNEDTSSRNSSRKQVEDSVQSDGGKAVQSEDAEHIHLKREQQAVEEDELIPSDESDEELQNTALVHSGWRQESLSLQDSKNSKRHGKDESQLSSSKSREIRRSQGFKQKISGRHGKVVVPAVVDRMQEQALALLQALKVVEEGSDPRAICNRRDYARWIIASSSTLTRSPSNKLFPAMYIEGVTEQAFADVNPYDPDFPYIQGIAEAGLILSKLSLVNEGFDIHDTDYEEINFFPDSPLTRRDLVSWKMTLGRRSLPPIDKEAIQAKTGFLDIDRIDSTLWPLLSDDLDSGENSIITSAFGFTRRFQPHKVVTIGQAAIALACGDTTERYGEELAMQRAKRMVDEALAADGAMVAQKQKELNELFDGQMDIERREIEQAQRCFEELKAELEHMKVERDTERDVLWKEKAAVESEKEILQHLKEQVNDRLQALTTRETQVSIEQERLKKLGSKCESLEEKLSSLMSEVEVEKEALVQARLWAENEARNARTYAEALETMRNRRASREQGPSALTVADRSWHYSAKNEIENFLHRASIQDIIDKGEDHKANISTALIQSWQSILRVLNGFLQRVGEFLQEIRRKTQHYCHVTSSSTGNLLQDSAYAVSQKFQNLQATASEFPAKVGDQTKKAAIECKDGAQKLYRHFKPG</sequence>
<dbReference type="PANTHER" id="PTHR33740:SF3">
    <property type="entry name" value="GPI-ANCHORED ADHESIN-LIKE PROTEIN"/>
    <property type="match status" value="1"/>
</dbReference>
<keyword evidence="6" id="KW-1185">Reference proteome</keyword>
<dbReference type="Gramene" id="Pp3c15_13390V3.1">
    <property type="protein sequence ID" value="Pp3c15_13390V3.1"/>
    <property type="gene ID" value="Pp3c15_13390"/>
</dbReference>
<gene>
    <name evidence="5" type="primary">LOC112292662</name>
    <name evidence="4" type="ORF">PHYPA_019699</name>
</gene>
<dbReference type="Gramene" id="Pp3c15_13390V3.2">
    <property type="protein sequence ID" value="Pp3c15_13390V3.2"/>
    <property type="gene ID" value="Pp3c15_13390"/>
</dbReference>
<keyword evidence="3" id="KW-0812">Transmembrane</keyword>
<dbReference type="RefSeq" id="XP_024397144.1">
    <property type="nucleotide sequence ID" value="XM_024541376.2"/>
</dbReference>
<dbReference type="Proteomes" id="UP000006727">
    <property type="component" value="Chromosome 15"/>
</dbReference>
<feature type="region of interest" description="Disordered" evidence="2">
    <location>
        <begin position="151"/>
        <end position="272"/>
    </location>
</feature>
<reference evidence="4 6" key="1">
    <citation type="journal article" date="2008" name="Science">
        <title>The Physcomitrella genome reveals evolutionary insights into the conquest of land by plants.</title>
        <authorList>
            <person name="Rensing S."/>
            <person name="Lang D."/>
            <person name="Zimmer A."/>
            <person name="Terry A."/>
            <person name="Salamov A."/>
            <person name="Shapiro H."/>
            <person name="Nishiyama T."/>
            <person name="Perroud P.-F."/>
            <person name="Lindquist E."/>
            <person name="Kamisugi Y."/>
            <person name="Tanahashi T."/>
            <person name="Sakakibara K."/>
            <person name="Fujita T."/>
            <person name="Oishi K."/>
            <person name="Shin-I T."/>
            <person name="Kuroki Y."/>
            <person name="Toyoda A."/>
            <person name="Suzuki Y."/>
            <person name="Hashimoto A."/>
            <person name="Yamaguchi K."/>
            <person name="Sugano A."/>
            <person name="Kohara Y."/>
            <person name="Fujiyama A."/>
            <person name="Anterola A."/>
            <person name="Aoki S."/>
            <person name="Ashton N."/>
            <person name="Barbazuk W.B."/>
            <person name="Barker E."/>
            <person name="Bennetzen J."/>
            <person name="Bezanilla M."/>
            <person name="Blankenship R."/>
            <person name="Cho S.H."/>
            <person name="Dutcher S."/>
            <person name="Estelle M."/>
            <person name="Fawcett J.A."/>
            <person name="Gundlach H."/>
            <person name="Hanada K."/>
            <person name="Heyl A."/>
            <person name="Hicks K.A."/>
            <person name="Hugh J."/>
            <person name="Lohr M."/>
            <person name="Mayer K."/>
            <person name="Melkozernov A."/>
            <person name="Murata T."/>
            <person name="Nelson D."/>
            <person name="Pils B."/>
            <person name="Prigge M."/>
            <person name="Reiss B."/>
            <person name="Renner T."/>
            <person name="Rombauts S."/>
            <person name="Rushton P."/>
            <person name="Sanderfoot A."/>
            <person name="Schween G."/>
            <person name="Shiu S.-H."/>
            <person name="Stueber K."/>
            <person name="Theodoulou F.L."/>
            <person name="Tu H."/>
            <person name="Van de Peer Y."/>
            <person name="Verrier P.J."/>
            <person name="Waters E."/>
            <person name="Wood A."/>
            <person name="Yang L."/>
            <person name="Cove D."/>
            <person name="Cuming A."/>
            <person name="Hasebe M."/>
            <person name="Lucas S."/>
            <person name="Mishler D.B."/>
            <person name="Reski R."/>
            <person name="Grigoriev I."/>
            <person name="Quatrano R.S."/>
            <person name="Boore J.L."/>
        </authorList>
    </citation>
    <scope>NUCLEOTIDE SEQUENCE [LARGE SCALE GENOMIC DNA]</scope>
    <source>
        <strain evidence="5 6">cv. Gransden 2004</strain>
    </source>
</reference>
<feature type="compositionally biased region" description="Polar residues" evidence="2">
    <location>
        <begin position="226"/>
        <end position="245"/>
    </location>
</feature>
<dbReference type="PANTHER" id="PTHR33740">
    <property type="entry name" value="GPI-ANCHORED ADHESIN-LIKE PROTEIN"/>
    <property type="match status" value="1"/>
</dbReference>
<keyword evidence="3" id="KW-0472">Membrane</keyword>
<dbReference type="PaxDb" id="3218-PP1S419_36V6.2"/>
<accession>A0A2K1JD20</accession>
<evidence type="ECO:0008006" key="7">
    <source>
        <dbReference type="Google" id="ProtNLM"/>
    </source>
</evidence>
<proteinExistence type="predicted"/>
<dbReference type="FunCoup" id="A0A2K1JD20">
    <property type="interactions" value="2567"/>
</dbReference>
<keyword evidence="1" id="KW-0175">Coiled coil</keyword>